<organism evidence="6 7">
    <name type="scientific">Prunus yedoensis var. nudiflora</name>
    <dbReference type="NCBI Taxonomy" id="2094558"/>
    <lineage>
        <taxon>Eukaryota</taxon>
        <taxon>Viridiplantae</taxon>
        <taxon>Streptophyta</taxon>
        <taxon>Embryophyta</taxon>
        <taxon>Tracheophyta</taxon>
        <taxon>Spermatophyta</taxon>
        <taxon>Magnoliopsida</taxon>
        <taxon>eudicotyledons</taxon>
        <taxon>Gunneridae</taxon>
        <taxon>Pentapetalae</taxon>
        <taxon>rosids</taxon>
        <taxon>fabids</taxon>
        <taxon>Rosales</taxon>
        <taxon>Rosaceae</taxon>
        <taxon>Amygdaloideae</taxon>
        <taxon>Amygdaleae</taxon>
        <taxon>Prunus</taxon>
    </lineage>
</organism>
<sequence>MFDFQWLDLLKSGLKEAEWLRNKSVPTMEEYMTNGYISIGIGPIVLPALYFVGHELSEEVVGSSELHELYRLMSTCGRLLNDIQGFKRDSAEGKLNALSLTMIHGNGVVTEEEAINEINSIIKSKRGEQLRLVLQETGSIVPRVARIWFGT</sequence>
<protein>
    <submittedName>
        <fullName evidence="6">Ent-kaur-16-ene synthase chloroplastic-like</fullName>
    </submittedName>
</protein>
<name>A0A314YFV5_PRUYE</name>
<dbReference type="OrthoDB" id="2343925at2759"/>
<comment type="caution">
    <text evidence="6">The sequence shown here is derived from an EMBL/GenBank/DDBJ whole genome shotgun (WGS) entry which is preliminary data.</text>
</comment>
<dbReference type="PANTHER" id="PTHR31739:SF3">
    <property type="entry name" value="ENT-KAUR-16-ENE SYNTHASE, CHLOROPLASTIC"/>
    <property type="match status" value="1"/>
</dbReference>
<dbReference type="InterPro" id="IPR005630">
    <property type="entry name" value="Terpene_synthase_metal-bd"/>
</dbReference>
<dbReference type="EMBL" id="PJQY01001133">
    <property type="protein sequence ID" value="PQQ05117.1"/>
    <property type="molecule type" value="Genomic_DNA"/>
</dbReference>
<dbReference type="Pfam" id="PF03936">
    <property type="entry name" value="Terpene_synth_C"/>
    <property type="match status" value="1"/>
</dbReference>
<feature type="domain" description="Terpene synthase metal-binding" evidence="5">
    <location>
        <begin position="5"/>
        <end position="126"/>
    </location>
</feature>
<evidence type="ECO:0000256" key="2">
    <source>
        <dbReference type="ARBA" id="ARBA00022723"/>
    </source>
</evidence>
<keyword evidence="7" id="KW-1185">Reference proteome</keyword>
<evidence type="ECO:0000313" key="7">
    <source>
        <dbReference type="Proteomes" id="UP000250321"/>
    </source>
</evidence>
<dbReference type="Gene3D" id="1.10.600.10">
    <property type="entry name" value="Farnesyl Diphosphate Synthase"/>
    <property type="match status" value="1"/>
</dbReference>
<dbReference type="GO" id="GO:0009686">
    <property type="term" value="P:gibberellin biosynthetic process"/>
    <property type="evidence" value="ECO:0007669"/>
    <property type="project" value="TreeGrafter"/>
</dbReference>
<dbReference type="GO" id="GO:0000287">
    <property type="term" value="F:magnesium ion binding"/>
    <property type="evidence" value="ECO:0007669"/>
    <property type="project" value="InterPro"/>
</dbReference>
<dbReference type="GO" id="GO:0009507">
    <property type="term" value="C:chloroplast"/>
    <property type="evidence" value="ECO:0007669"/>
    <property type="project" value="TreeGrafter"/>
</dbReference>
<keyword evidence="2" id="KW-0479">Metal-binding</keyword>
<dbReference type="STRING" id="2094558.A0A314YFV5"/>
<dbReference type="Proteomes" id="UP000250321">
    <property type="component" value="Unassembled WGS sequence"/>
</dbReference>
<keyword evidence="4" id="KW-0456">Lyase</keyword>
<dbReference type="GO" id="GO:0010333">
    <property type="term" value="F:terpene synthase activity"/>
    <property type="evidence" value="ECO:0007669"/>
    <property type="project" value="InterPro"/>
</dbReference>
<keyword evidence="3" id="KW-0460">Magnesium</keyword>
<accession>A0A314YFV5</accession>
<evidence type="ECO:0000256" key="4">
    <source>
        <dbReference type="ARBA" id="ARBA00023239"/>
    </source>
</evidence>
<dbReference type="PANTHER" id="PTHR31739">
    <property type="entry name" value="ENT-COPALYL DIPHOSPHATE SYNTHASE, CHLOROPLASTIC"/>
    <property type="match status" value="1"/>
</dbReference>
<evidence type="ECO:0000259" key="5">
    <source>
        <dbReference type="Pfam" id="PF03936"/>
    </source>
</evidence>
<evidence type="ECO:0000313" key="6">
    <source>
        <dbReference type="EMBL" id="PQQ05117.1"/>
    </source>
</evidence>
<evidence type="ECO:0000256" key="1">
    <source>
        <dbReference type="ARBA" id="ARBA00001946"/>
    </source>
</evidence>
<gene>
    <name evidence="6" type="ORF">Pyn_34703</name>
</gene>
<dbReference type="InterPro" id="IPR008949">
    <property type="entry name" value="Isoprenoid_synthase_dom_sf"/>
</dbReference>
<dbReference type="AlphaFoldDB" id="A0A314YFV5"/>
<dbReference type="SUPFAM" id="SSF48576">
    <property type="entry name" value="Terpenoid synthases"/>
    <property type="match status" value="1"/>
</dbReference>
<proteinExistence type="predicted"/>
<reference evidence="6 7" key="1">
    <citation type="submission" date="2018-02" db="EMBL/GenBank/DDBJ databases">
        <title>Draft genome of wild Prunus yedoensis var. nudiflora.</title>
        <authorList>
            <person name="Baek S."/>
            <person name="Kim J.-H."/>
            <person name="Choi K."/>
            <person name="Kim G.-B."/>
            <person name="Cho A."/>
            <person name="Jang H."/>
            <person name="Shin C.-H."/>
            <person name="Yu H.-J."/>
            <person name="Mun J.-H."/>
        </authorList>
    </citation>
    <scope>NUCLEOTIDE SEQUENCE [LARGE SCALE GENOMIC DNA]</scope>
    <source>
        <strain evidence="7">cv. Jeju island</strain>
        <tissue evidence="6">Leaf</tissue>
    </source>
</reference>
<comment type="cofactor">
    <cofactor evidence="1">
        <name>Mg(2+)</name>
        <dbReference type="ChEBI" id="CHEBI:18420"/>
    </cofactor>
</comment>
<dbReference type="InterPro" id="IPR050148">
    <property type="entry name" value="Terpene_synthase-like"/>
</dbReference>
<evidence type="ECO:0000256" key="3">
    <source>
        <dbReference type="ARBA" id="ARBA00022842"/>
    </source>
</evidence>